<accession>T1IUM9</accession>
<name>T1IUM9_STRMM</name>
<dbReference type="Proteomes" id="UP000014500">
    <property type="component" value="Unassembled WGS sequence"/>
</dbReference>
<evidence type="ECO:0000313" key="2">
    <source>
        <dbReference type="Proteomes" id="UP000014500"/>
    </source>
</evidence>
<reference evidence="2" key="1">
    <citation type="submission" date="2011-05" db="EMBL/GenBank/DDBJ databases">
        <authorList>
            <person name="Richards S.R."/>
            <person name="Qu J."/>
            <person name="Jiang H."/>
            <person name="Jhangiani S.N."/>
            <person name="Agravi P."/>
            <person name="Goodspeed R."/>
            <person name="Gross S."/>
            <person name="Mandapat C."/>
            <person name="Jackson L."/>
            <person name="Mathew T."/>
            <person name="Pu L."/>
            <person name="Thornton R."/>
            <person name="Saada N."/>
            <person name="Wilczek-Boney K.B."/>
            <person name="Lee S."/>
            <person name="Kovar C."/>
            <person name="Wu Y."/>
            <person name="Scherer S.E."/>
            <person name="Worley K.C."/>
            <person name="Muzny D.M."/>
            <person name="Gibbs R."/>
        </authorList>
    </citation>
    <scope>NUCLEOTIDE SEQUENCE</scope>
    <source>
        <strain evidence="2">Brora</strain>
    </source>
</reference>
<protein>
    <submittedName>
        <fullName evidence="1">Uncharacterized protein</fullName>
    </submittedName>
</protein>
<proteinExistence type="predicted"/>
<dbReference type="AlphaFoldDB" id="T1IUM9"/>
<keyword evidence="2" id="KW-1185">Reference proteome</keyword>
<dbReference type="HOGENOM" id="CLU_2998992_0_0_1"/>
<reference evidence="1" key="2">
    <citation type="submission" date="2015-02" db="UniProtKB">
        <authorList>
            <consortium name="EnsemblMetazoa"/>
        </authorList>
    </citation>
    <scope>IDENTIFICATION</scope>
</reference>
<sequence>MASDLNEDLEQDLSIIYATMVLECGANFTVGFGNRLKTLSVKQTGPKVRDRDPLLNV</sequence>
<organism evidence="1 2">
    <name type="scientific">Strigamia maritima</name>
    <name type="common">European centipede</name>
    <name type="synonym">Geophilus maritimus</name>
    <dbReference type="NCBI Taxonomy" id="126957"/>
    <lineage>
        <taxon>Eukaryota</taxon>
        <taxon>Metazoa</taxon>
        <taxon>Ecdysozoa</taxon>
        <taxon>Arthropoda</taxon>
        <taxon>Myriapoda</taxon>
        <taxon>Chilopoda</taxon>
        <taxon>Pleurostigmophora</taxon>
        <taxon>Geophilomorpha</taxon>
        <taxon>Linotaeniidae</taxon>
        <taxon>Strigamia</taxon>
    </lineage>
</organism>
<evidence type="ECO:0000313" key="1">
    <source>
        <dbReference type="EnsemblMetazoa" id="SMAR004857-PA"/>
    </source>
</evidence>
<dbReference type="EMBL" id="JH431547">
    <property type="status" value="NOT_ANNOTATED_CDS"/>
    <property type="molecule type" value="Genomic_DNA"/>
</dbReference>
<dbReference type="EnsemblMetazoa" id="SMAR004857-RA">
    <property type="protein sequence ID" value="SMAR004857-PA"/>
    <property type="gene ID" value="SMAR004857"/>
</dbReference>